<gene>
    <name evidence="2" type="ORF">CLV91_1323</name>
</gene>
<keyword evidence="1" id="KW-0732">Signal</keyword>
<dbReference type="Proteomes" id="UP000269412">
    <property type="component" value="Unassembled WGS sequence"/>
</dbReference>
<comment type="caution">
    <text evidence="2">The sequence shown here is derived from an EMBL/GenBank/DDBJ whole genome shotgun (WGS) entry which is preliminary data.</text>
</comment>
<feature type="signal peptide" evidence="1">
    <location>
        <begin position="1"/>
        <end position="19"/>
    </location>
</feature>
<dbReference type="GO" id="GO:0016829">
    <property type="term" value="F:lyase activity"/>
    <property type="evidence" value="ECO:0007669"/>
    <property type="project" value="InterPro"/>
</dbReference>
<feature type="chain" id="PRO_5019835430" evidence="1">
    <location>
        <begin position="20"/>
        <end position="225"/>
    </location>
</feature>
<evidence type="ECO:0000313" key="3">
    <source>
        <dbReference type="Proteomes" id="UP000269412"/>
    </source>
</evidence>
<dbReference type="AlphaFoldDB" id="A0A495EF07"/>
<dbReference type="Pfam" id="PF06206">
    <property type="entry name" value="CpeT"/>
    <property type="match status" value="1"/>
</dbReference>
<name>A0A495EF07_9FLAO</name>
<reference evidence="2 3" key="1">
    <citation type="submission" date="2018-10" db="EMBL/GenBank/DDBJ databases">
        <title>Genomic Encyclopedia of Archaeal and Bacterial Type Strains, Phase II (KMG-II): from individual species to whole genera.</title>
        <authorList>
            <person name="Goeker M."/>
        </authorList>
    </citation>
    <scope>NUCLEOTIDE SEQUENCE [LARGE SCALE GENOMIC DNA]</scope>
    <source>
        <strain evidence="2 3">DSM 25230</strain>
    </source>
</reference>
<dbReference type="EMBL" id="RBIQ01000007">
    <property type="protein sequence ID" value="RKR15241.1"/>
    <property type="molecule type" value="Genomic_DNA"/>
</dbReference>
<protein>
    <submittedName>
        <fullName evidence="2">CpeT/CpcT family protein DUF1001</fullName>
    </submittedName>
</protein>
<dbReference type="InterPro" id="IPR010404">
    <property type="entry name" value="CpcT/CpeT"/>
</dbReference>
<dbReference type="InterPro" id="IPR038672">
    <property type="entry name" value="CpcT/CpeT_sf"/>
</dbReference>
<dbReference type="OrthoDB" id="509174at2"/>
<organism evidence="2 3">
    <name type="scientific">Maribacter vaceletii</name>
    <dbReference type="NCBI Taxonomy" id="1206816"/>
    <lineage>
        <taxon>Bacteria</taxon>
        <taxon>Pseudomonadati</taxon>
        <taxon>Bacteroidota</taxon>
        <taxon>Flavobacteriia</taxon>
        <taxon>Flavobacteriales</taxon>
        <taxon>Flavobacteriaceae</taxon>
        <taxon>Maribacter</taxon>
    </lineage>
</organism>
<sequence>MKTITSIFFIISMVSTCYAQNKAIDSLETELNSIMNIWPGKYNNDKQIKKVKEEGGDVWLLDDTGKDGYLQIESHYVKLNNPDIGEHVIYVEEYRDHQPDSTYRQRIYTLSIDDSLHIIRVKMWPFKDKKKYVGAYNNPELLASITTDEISAYPDKCDLLVKKVGKKFNMYMNGTDCSFGDKCFNYQVVLSENIFSYRDKITILSTGKTVSTAANYAYHDLDRIK</sequence>
<keyword evidence="3" id="KW-1185">Reference proteome</keyword>
<accession>A0A495EF07</accession>
<proteinExistence type="predicted"/>
<dbReference type="Gene3D" id="2.40.128.590">
    <property type="entry name" value="CpcT/CpeT domain"/>
    <property type="match status" value="1"/>
</dbReference>
<evidence type="ECO:0000256" key="1">
    <source>
        <dbReference type="SAM" id="SignalP"/>
    </source>
</evidence>
<dbReference type="RefSeq" id="WP_121065153.1">
    <property type="nucleotide sequence ID" value="NZ_RBIQ01000007.1"/>
</dbReference>
<evidence type="ECO:0000313" key="2">
    <source>
        <dbReference type="EMBL" id="RKR15241.1"/>
    </source>
</evidence>